<dbReference type="Gene3D" id="2.40.170.20">
    <property type="entry name" value="TonB-dependent receptor, beta-barrel domain"/>
    <property type="match status" value="1"/>
</dbReference>
<feature type="region of interest" description="Disordered" evidence="15">
    <location>
        <begin position="739"/>
        <end position="763"/>
    </location>
</feature>
<keyword evidence="5 12" id="KW-0812">Transmembrane</keyword>
<evidence type="ECO:0000256" key="15">
    <source>
        <dbReference type="SAM" id="MobiDB-lite"/>
    </source>
</evidence>
<dbReference type="Pfam" id="PF00593">
    <property type="entry name" value="TonB_dep_Rec_b-barrel"/>
    <property type="match status" value="1"/>
</dbReference>
<evidence type="ECO:0000256" key="5">
    <source>
        <dbReference type="ARBA" id="ARBA00022692"/>
    </source>
</evidence>
<evidence type="ECO:0000256" key="8">
    <source>
        <dbReference type="ARBA" id="ARBA00023065"/>
    </source>
</evidence>
<dbReference type="PROSITE" id="PS01156">
    <property type="entry name" value="TONB_DEPENDENT_REC_2"/>
    <property type="match status" value="1"/>
</dbReference>
<evidence type="ECO:0000259" key="17">
    <source>
        <dbReference type="Pfam" id="PF07715"/>
    </source>
</evidence>
<evidence type="ECO:0000256" key="14">
    <source>
        <dbReference type="RuleBase" id="RU003357"/>
    </source>
</evidence>
<keyword evidence="8" id="KW-0406">Ion transport</keyword>
<evidence type="ECO:0000256" key="7">
    <source>
        <dbReference type="ARBA" id="ARBA00023004"/>
    </source>
</evidence>
<feature type="domain" description="TonB-dependent receptor plug" evidence="17">
    <location>
        <begin position="66"/>
        <end position="172"/>
    </location>
</feature>
<evidence type="ECO:0000256" key="12">
    <source>
        <dbReference type="PROSITE-ProRule" id="PRU01360"/>
    </source>
</evidence>
<dbReference type="InterPro" id="IPR039426">
    <property type="entry name" value="TonB-dep_rcpt-like"/>
</dbReference>
<dbReference type="AlphaFoldDB" id="A0A829YC97"/>
<dbReference type="InterPro" id="IPR012910">
    <property type="entry name" value="Plug_dom"/>
</dbReference>
<feature type="domain" description="TonB-dependent receptor-like beta-barrel" evidence="16">
    <location>
        <begin position="274"/>
        <end position="729"/>
    </location>
</feature>
<reference evidence="19" key="1">
    <citation type="submission" date="2020-01" db="EMBL/GenBank/DDBJ databases">
        <title>'Steroidobacter agaridevorans' sp. nov., agar-degrading bacteria isolated from rhizosphere soils.</title>
        <authorList>
            <person name="Ikenaga M."/>
            <person name="Kataoka M."/>
            <person name="Murouchi A."/>
            <person name="Katsuragi S."/>
            <person name="Sakai M."/>
        </authorList>
    </citation>
    <scope>NUCLEOTIDE SEQUENCE [LARGE SCALE GENOMIC DNA]</scope>
    <source>
        <strain evidence="19">YU21-B</strain>
    </source>
</reference>
<dbReference type="InterPro" id="IPR000531">
    <property type="entry name" value="Beta-barrel_TonB"/>
</dbReference>
<dbReference type="PANTHER" id="PTHR32552:SF81">
    <property type="entry name" value="TONB-DEPENDENT OUTER MEMBRANE RECEPTOR"/>
    <property type="match status" value="1"/>
</dbReference>
<evidence type="ECO:0000313" key="19">
    <source>
        <dbReference type="Proteomes" id="UP000445000"/>
    </source>
</evidence>
<keyword evidence="4" id="KW-0410">Iron transport</keyword>
<comment type="subcellular location">
    <subcellularLocation>
        <location evidence="1 12">Cell outer membrane</location>
        <topology evidence="1 12">Multi-pass membrane protein</topology>
    </subcellularLocation>
</comment>
<keyword evidence="2 12" id="KW-0813">Transport</keyword>
<dbReference type="CDD" id="cd01347">
    <property type="entry name" value="ligand_gated_channel"/>
    <property type="match status" value="1"/>
</dbReference>
<sequence length="763" mass="82384">MCEDYEAIAKNWGAKMKTLNAARHGAAMLASTILVTTFAQAQEASAPPDSGLEEVIVTAQKREENAQDVPIAITALNADDLAAAGTTSTVDLKSVVPALNITTGVAGFGMPRLRGIGASGQGPGIENPVAVYIDDVYYGATFGNIQSLFDTAQVVVSKGPQGTLYGRNTTGGLIQIRTRDPEFDLAGKAQIGYGNYDTANGGFFLTGGLSDSVAMSVSAQYDNRDEGYGVNRFTGNEVMTSESWAGRVKLLWKIADDTDLRISLDSSGRDGADPTFRNFELNSLGQNVNTLIRNAGGDPDYDIYSDVDPELHARQSGGSVILEHDFDAFTFKSVTAYRDTSLSTYFDPDGTTLPRLRIFNDNFDEQFTQEIDLISTDDGAFKWTVGAFYMWNSAGQDPGRTTGLTTFGGNGYSDTITDVRLNSISGFAEGTYALTDATNVTAGIRYTNDEREFEAKTVTYNGNTNVTTTSPAIRDMRTFGDPSWKLSIDHRFSDQLMVYASYNRGFRSGTFVPQATPVIQLEPEEIDGYEVGLKSDLFDQHLRLNVAGYYYDQTNVQVQQVIAGVNNVYNADGAEIYGADADLILSVTDNFRLFGGVGWTDATYTDFTNAIISVPYPLPAGFAIPAGQTCLGTFGNPFAQLGGNCLIRGDASGNQLQNTPEMTGSFGGSLAIPTGIGTFTLAANYYYNDGFVATADERVAQDSYSLVDASVTWRDVNERMYVRLWGNNLAEEYYRSQLSATNSGDNGTPGAPRTYGLTLGVEF</sequence>
<evidence type="ECO:0000256" key="2">
    <source>
        <dbReference type="ARBA" id="ARBA00022448"/>
    </source>
</evidence>
<comment type="similarity">
    <text evidence="12 14">Belongs to the TonB-dependent receptor family.</text>
</comment>
<evidence type="ECO:0000313" key="18">
    <source>
        <dbReference type="EMBL" id="GFE80481.1"/>
    </source>
</evidence>
<proteinExistence type="inferred from homology"/>
<keyword evidence="3 12" id="KW-1134">Transmembrane beta strand</keyword>
<keyword evidence="18" id="KW-0675">Receptor</keyword>
<feature type="short sequence motif" description="TonB C-terminal box" evidence="13">
    <location>
        <begin position="746"/>
        <end position="763"/>
    </location>
</feature>
<evidence type="ECO:0000259" key="16">
    <source>
        <dbReference type="Pfam" id="PF00593"/>
    </source>
</evidence>
<keyword evidence="10 12" id="KW-0472">Membrane</keyword>
<evidence type="ECO:0000256" key="13">
    <source>
        <dbReference type="PROSITE-ProRule" id="PRU10144"/>
    </source>
</evidence>
<keyword evidence="7" id="KW-0408">Iron</keyword>
<evidence type="ECO:0000256" key="1">
    <source>
        <dbReference type="ARBA" id="ARBA00004571"/>
    </source>
</evidence>
<comment type="caution">
    <text evidence="18">The sequence shown here is derived from an EMBL/GenBank/DDBJ whole genome shotgun (WGS) entry which is preliminary data.</text>
</comment>
<evidence type="ECO:0000256" key="4">
    <source>
        <dbReference type="ARBA" id="ARBA00022496"/>
    </source>
</evidence>
<evidence type="ECO:0000256" key="9">
    <source>
        <dbReference type="ARBA" id="ARBA00023077"/>
    </source>
</evidence>
<protein>
    <submittedName>
        <fullName evidence="18">TonB-dependent receptor</fullName>
    </submittedName>
</protein>
<organism evidence="18 19">
    <name type="scientific">Steroidobacter agaridevorans</name>
    <dbReference type="NCBI Taxonomy" id="2695856"/>
    <lineage>
        <taxon>Bacteria</taxon>
        <taxon>Pseudomonadati</taxon>
        <taxon>Pseudomonadota</taxon>
        <taxon>Gammaproteobacteria</taxon>
        <taxon>Steroidobacterales</taxon>
        <taxon>Steroidobacteraceae</taxon>
        <taxon>Steroidobacter</taxon>
    </lineage>
</organism>
<dbReference type="GO" id="GO:0006826">
    <property type="term" value="P:iron ion transport"/>
    <property type="evidence" value="ECO:0007669"/>
    <property type="project" value="UniProtKB-KW"/>
</dbReference>
<keyword evidence="19" id="KW-1185">Reference proteome</keyword>
<name>A0A829YC97_9GAMM</name>
<dbReference type="PANTHER" id="PTHR32552">
    <property type="entry name" value="FERRICHROME IRON RECEPTOR-RELATED"/>
    <property type="match status" value="1"/>
</dbReference>
<gene>
    <name evidence="18" type="primary">fyuA_4</name>
    <name evidence="18" type="ORF">GCM10011487_24810</name>
</gene>
<evidence type="ECO:0000256" key="6">
    <source>
        <dbReference type="ARBA" id="ARBA00022729"/>
    </source>
</evidence>
<dbReference type="Pfam" id="PF07715">
    <property type="entry name" value="Plug"/>
    <property type="match status" value="1"/>
</dbReference>
<evidence type="ECO:0000256" key="3">
    <source>
        <dbReference type="ARBA" id="ARBA00022452"/>
    </source>
</evidence>
<dbReference type="InterPro" id="IPR010917">
    <property type="entry name" value="TonB_rcpt_CS"/>
</dbReference>
<dbReference type="PROSITE" id="PS52016">
    <property type="entry name" value="TONB_DEPENDENT_REC_3"/>
    <property type="match status" value="1"/>
</dbReference>
<dbReference type="GO" id="GO:0009279">
    <property type="term" value="C:cell outer membrane"/>
    <property type="evidence" value="ECO:0007669"/>
    <property type="project" value="UniProtKB-SubCell"/>
</dbReference>
<keyword evidence="9 14" id="KW-0798">TonB box</keyword>
<accession>A0A829YC97</accession>
<evidence type="ECO:0000256" key="11">
    <source>
        <dbReference type="ARBA" id="ARBA00023237"/>
    </source>
</evidence>
<evidence type="ECO:0000256" key="10">
    <source>
        <dbReference type="ARBA" id="ARBA00023136"/>
    </source>
</evidence>
<keyword evidence="6" id="KW-0732">Signal</keyword>
<dbReference type="InterPro" id="IPR036942">
    <property type="entry name" value="Beta-barrel_TonB_sf"/>
</dbReference>
<dbReference type="Proteomes" id="UP000445000">
    <property type="component" value="Unassembled WGS sequence"/>
</dbReference>
<dbReference type="SUPFAM" id="SSF56935">
    <property type="entry name" value="Porins"/>
    <property type="match status" value="1"/>
</dbReference>
<dbReference type="EMBL" id="BLJN01000002">
    <property type="protein sequence ID" value="GFE80481.1"/>
    <property type="molecule type" value="Genomic_DNA"/>
</dbReference>
<keyword evidence="11 12" id="KW-0998">Cell outer membrane</keyword>